<dbReference type="AlphaFoldDB" id="A0A3S4HMV9"/>
<sequence length="117" mass="12882">MPCGLSPLARGTLKIATDEEIKRRFIPAGAGNTDLKLNIHVIPPVYPRWRGEHNMQNHQQRARPGLSPLARGTHVLPQHQRCNCRFIPAGAGNTLISTCKPWDSRFIPAGAGNTSVR</sequence>
<accession>A0A3S4HMV9</accession>
<evidence type="ECO:0000313" key="2">
    <source>
        <dbReference type="Proteomes" id="UP000277214"/>
    </source>
</evidence>
<dbReference type="AntiFam" id="ANF00006">
    <property type="entry name" value="Translation of CRISPR region"/>
</dbReference>
<gene>
    <name evidence="1" type="ORF">NCTC8272_05542</name>
</gene>
<dbReference type="AntiFam" id="ANF00057">
    <property type="entry name" value="Translation of E. coli type CRISPR repeat"/>
</dbReference>
<proteinExistence type="predicted"/>
<evidence type="ECO:0000313" key="1">
    <source>
        <dbReference type="EMBL" id="VEA44509.1"/>
    </source>
</evidence>
<protein>
    <submittedName>
        <fullName evidence="1">Domain of uncharacterized function (DUF2825)</fullName>
    </submittedName>
</protein>
<dbReference type="Proteomes" id="UP000277214">
    <property type="component" value="Chromosome 1"/>
</dbReference>
<dbReference type="EMBL" id="LR134149">
    <property type="protein sequence ID" value="VEA44509.1"/>
    <property type="molecule type" value="Genomic_DNA"/>
</dbReference>
<name>A0A3S4HMV9_SALET</name>
<organism evidence="1 2">
    <name type="scientific">Salmonella enterica I</name>
    <dbReference type="NCBI Taxonomy" id="59201"/>
    <lineage>
        <taxon>Bacteria</taxon>
        <taxon>Pseudomonadati</taxon>
        <taxon>Pseudomonadota</taxon>
        <taxon>Gammaproteobacteria</taxon>
        <taxon>Enterobacterales</taxon>
        <taxon>Enterobacteriaceae</taxon>
        <taxon>Salmonella</taxon>
    </lineage>
</organism>
<reference evidence="1 2" key="1">
    <citation type="submission" date="2018-12" db="EMBL/GenBank/DDBJ databases">
        <authorList>
            <consortium name="Pathogen Informatics"/>
        </authorList>
    </citation>
    <scope>NUCLEOTIDE SEQUENCE [LARGE SCALE GENOMIC DNA]</scope>
    <source>
        <strain evidence="1 2">NCTC8272</strain>
    </source>
</reference>